<comment type="similarity">
    <text evidence="3">Belongs to the Maf family. YhdE subfamily.</text>
</comment>
<evidence type="ECO:0000256" key="3">
    <source>
        <dbReference type="HAMAP-Rule" id="MF_00528"/>
    </source>
</evidence>
<reference evidence="4" key="1">
    <citation type="submission" date="2023-08" db="EMBL/GenBank/DDBJ databases">
        <title>Genomic characterization of piscicolin 126 produced by Carnobacterium maltaromaticum CM22 strain isolated from salmon (Salmo salar).</title>
        <authorList>
            <person name="Gonzalez-Gragera E."/>
            <person name="Garcia-Lopez J.D."/>
            <person name="Teso-Perez C."/>
            <person name="Gimenez-Hernandez I."/>
            <person name="Peralta-Sanchez J.M."/>
            <person name="Valdivia E."/>
            <person name="Montalban-Lopez M."/>
            <person name="Martin-Platero A.M."/>
            <person name="Banos A."/>
            <person name="Martinez-Bueno M."/>
        </authorList>
    </citation>
    <scope>NUCLEOTIDE SEQUENCE</scope>
    <source>
        <strain evidence="4">CM22</strain>
    </source>
</reference>
<dbReference type="PANTHER" id="PTHR43213:SF5">
    <property type="entry name" value="BIFUNCTIONAL DTTP_UTP PYROPHOSPHATASE_METHYLTRANSFERASE PROTEIN-RELATED"/>
    <property type="match status" value="1"/>
</dbReference>
<dbReference type="PIRSF" id="PIRSF006305">
    <property type="entry name" value="Maf"/>
    <property type="match status" value="1"/>
</dbReference>
<dbReference type="Pfam" id="PF02545">
    <property type="entry name" value="Maf"/>
    <property type="match status" value="1"/>
</dbReference>
<evidence type="ECO:0000256" key="2">
    <source>
        <dbReference type="ARBA" id="ARBA00022801"/>
    </source>
</evidence>
<protein>
    <recommendedName>
        <fullName evidence="3">dTTP/UTP pyrophosphatase</fullName>
        <shortName evidence="3">dTTPase/UTPase</shortName>
        <ecNumber evidence="3">3.6.1.9</ecNumber>
    </recommendedName>
    <alternativeName>
        <fullName evidence="3">Nucleoside triphosphate pyrophosphatase</fullName>
    </alternativeName>
    <alternativeName>
        <fullName evidence="3">Nucleotide pyrophosphatase</fullName>
        <shortName evidence="3">Nucleotide PPase</shortName>
    </alternativeName>
</protein>
<name>A0AAW9JXD6_CARML</name>
<dbReference type="Gene3D" id="3.90.950.10">
    <property type="match status" value="1"/>
</dbReference>
<gene>
    <name evidence="4" type="ORF">RAK27_06435</name>
</gene>
<evidence type="ECO:0000313" key="5">
    <source>
        <dbReference type="Proteomes" id="UP001290462"/>
    </source>
</evidence>
<dbReference type="InterPro" id="IPR003697">
    <property type="entry name" value="Maf-like"/>
</dbReference>
<dbReference type="EC" id="3.6.1.9" evidence="3"/>
<comment type="function">
    <text evidence="3">Nucleoside triphosphate pyrophosphatase that hydrolyzes dTTP and UTP. May have a dual role in cell division arrest and in preventing the incorporation of modified nucleotides into cellular nucleic acids.</text>
</comment>
<dbReference type="GO" id="GO:0005737">
    <property type="term" value="C:cytoplasm"/>
    <property type="evidence" value="ECO:0007669"/>
    <property type="project" value="UniProtKB-SubCell"/>
</dbReference>
<comment type="catalytic activity">
    <reaction evidence="3">
        <text>UTP + H2O = UMP + diphosphate + H(+)</text>
        <dbReference type="Rhea" id="RHEA:29395"/>
        <dbReference type="ChEBI" id="CHEBI:15377"/>
        <dbReference type="ChEBI" id="CHEBI:15378"/>
        <dbReference type="ChEBI" id="CHEBI:33019"/>
        <dbReference type="ChEBI" id="CHEBI:46398"/>
        <dbReference type="ChEBI" id="CHEBI:57865"/>
        <dbReference type="EC" id="3.6.1.9"/>
    </reaction>
</comment>
<accession>A0AAW9JXD6</accession>
<dbReference type="HAMAP" id="MF_00528">
    <property type="entry name" value="Maf"/>
    <property type="match status" value="1"/>
</dbReference>
<dbReference type="CDD" id="cd00555">
    <property type="entry name" value="Maf"/>
    <property type="match status" value="1"/>
</dbReference>
<evidence type="ECO:0000256" key="1">
    <source>
        <dbReference type="ARBA" id="ARBA00001968"/>
    </source>
</evidence>
<evidence type="ECO:0000313" key="4">
    <source>
        <dbReference type="EMBL" id="MDZ5758295.1"/>
    </source>
</evidence>
<feature type="site" description="Important for substrate specificity" evidence="3">
    <location>
        <position position="69"/>
    </location>
</feature>
<keyword evidence="2 3" id="KW-0378">Hydrolase</keyword>
<comment type="subcellular location">
    <subcellularLocation>
        <location evidence="3">Cytoplasm</location>
    </subcellularLocation>
</comment>
<dbReference type="Proteomes" id="UP001290462">
    <property type="component" value="Unassembled WGS sequence"/>
</dbReference>
<comment type="caution">
    <text evidence="4">The sequence shown here is derived from an EMBL/GenBank/DDBJ whole genome shotgun (WGS) entry which is preliminary data.</text>
</comment>
<feature type="site" description="Important for substrate specificity" evidence="3">
    <location>
        <position position="11"/>
    </location>
</feature>
<dbReference type="AlphaFoldDB" id="A0AAW9JXD6"/>
<keyword evidence="3" id="KW-0963">Cytoplasm</keyword>
<dbReference type="SUPFAM" id="SSF52972">
    <property type="entry name" value="ITPase-like"/>
    <property type="match status" value="1"/>
</dbReference>
<dbReference type="GO" id="GO:0009117">
    <property type="term" value="P:nucleotide metabolic process"/>
    <property type="evidence" value="ECO:0007669"/>
    <property type="project" value="UniProtKB-KW"/>
</dbReference>
<dbReference type="NCBIfam" id="TIGR00172">
    <property type="entry name" value="maf"/>
    <property type="match status" value="1"/>
</dbReference>
<organism evidence="4 5">
    <name type="scientific">Carnobacterium maltaromaticum</name>
    <name type="common">Carnobacterium piscicola</name>
    <dbReference type="NCBI Taxonomy" id="2751"/>
    <lineage>
        <taxon>Bacteria</taxon>
        <taxon>Bacillati</taxon>
        <taxon>Bacillota</taxon>
        <taxon>Bacilli</taxon>
        <taxon>Lactobacillales</taxon>
        <taxon>Carnobacteriaceae</taxon>
        <taxon>Carnobacterium</taxon>
    </lineage>
</organism>
<dbReference type="GO" id="GO:0047429">
    <property type="term" value="F:nucleoside triphosphate diphosphatase activity"/>
    <property type="evidence" value="ECO:0007669"/>
    <property type="project" value="UniProtKB-EC"/>
</dbReference>
<feature type="site" description="Important for substrate specificity" evidence="3">
    <location>
        <position position="151"/>
    </location>
</feature>
<feature type="active site" description="Proton acceptor" evidence="3">
    <location>
        <position position="68"/>
    </location>
</feature>
<sequence length="192" mass="20758">MKVILASGSPRRKELLSKIISNFEVVVSDVDETIDESLPGNVIVSELAKRKALVVAKNFPTDLVIGSDTIVYLDGQVLGKPTNEQDAAQMLGKLSGTKHHVYTAVYMTNGSLEVTEVVDTIVTLYPLTEKEITNYIASGEPMDKAGAYGIQGLGALLVSEIQGDFYAVAGFPVAVVYRMLVKFDGIEIDFAR</sequence>
<dbReference type="RefSeq" id="WP_317912227.1">
    <property type="nucleotide sequence ID" value="NZ_JAVBVO010000003.1"/>
</dbReference>
<dbReference type="PANTHER" id="PTHR43213">
    <property type="entry name" value="BIFUNCTIONAL DTTP/UTP PYROPHOSPHATASE/METHYLTRANSFERASE PROTEIN-RELATED"/>
    <property type="match status" value="1"/>
</dbReference>
<comment type="catalytic activity">
    <reaction evidence="3">
        <text>dTTP + H2O = dTMP + diphosphate + H(+)</text>
        <dbReference type="Rhea" id="RHEA:28534"/>
        <dbReference type="ChEBI" id="CHEBI:15377"/>
        <dbReference type="ChEBI" id="CHEBI:15378"/>
        <dbReference type="ChEBI" id="CHEBI:33019"/>
        <dbReference type="ChEBI" id="CHEBI:37568"/>
        <dbReference type="ChEBI" id="CHEBI:63528"/>
        <dbReference type="EC" id="3.6.1.9"/>
    </reaction>
</comment>
<comment type="caution">
    <text evidence="3">Lacks conserved residue(s) required for the propagation of feature annotation.</text>
</comment>
<proteinExistence type="inferred from homology"/>
<keyword evidence="3" id="KW-0546">Nucleotide metabolism</keyword>
<dbReference type="EMBL" id="JAVBVO010000003">
    <property type="protein sequence ID" value="MDZ5758295.1"/>
    <property type="molecule type" value="Genomic_DNA"/>
</dbReference>
<dbReference type="InterPro" id="IPR029001">
    <property type="entry name" value="ITPase-like_fam"/>
</dbReference>
<comment type="cofactor">
    <cofactor evidence="1 3">
        <name>a divalent metal cation</name>
        <dbReference type="ChEBI" id="CHEBI:60240"/>
    </cofactor>
</comment>